<feature type="chain" id="PRO_5011534948" evidence="2">
    <location>
        <begin position="24"/>
        <end position="360"/>
    </location>
</feature>
<organism evidence="4 5">
    <name type="scientific">Mucilaginibacter gossypii</name>
    <dbReference type="NCBI Taxonomy" id="551996"/>
    <lineage>
        <taxon>Bacteria</taxon>
        <taxon>Pseudomonadati</taxon>
        <taxon>Bacteroidota</taxon>
        <taxon>Sphingobacteriia</taxon>
        <taxon>Sphingobacteriales</taxon>
        <taxon>Sphingobacteriaceae</taxon>
        <taxon>Mucilaginibacter</taxon>
    </lineage>
</organism>
<dbReference type="SUPFAM" id="SSF111369">
    <property type="entry name" value="HlyD-like secretion proteins"/>
    <property type="match status" value="1"/>
</dbReference>
<dbReference type="InterPro" id="IPR058637">
    <property type="entry name" value="YknX-like_C"/>
</dbReference>
<keyword evidence="2" id="KW-0732">Signal</keyword>
<evidence type="ECO:0000313" key="4">
    <source>
        <dbReference type="EMBL" id="SDH34084.1"/>
    </source>
</evidence>
<sequence>MTKQVRFFIPITFLFCLFLSCSGGDQDSVPTDVAGLQASTPDRIMVDTIHAEVREMQFKIEGNGKIYPERFAKVYSPASGVISSSRAGNSAVFGIGEEILKFDTKDLLLKLNRAKETAFNSTVNYKSDLLSQESLLKNKAPATLDTVYHKIRSNVGLVQAELDIQERQNELDRAVVRAPFGGKVANLKVHQGDFVRAGDELFTIYSATDLSMETDLLEEDINKIRQGQYCTVIPLATNKIHKAVVEEINPIVADNGMVKVRLHINEPGALLPGMNAQATINVPANRAIMLPKRAVVSRGGKMIVFTFENGRAVWNYVNIGHDDGKEVEILFGITSGQSVIISNNQQLNSDSPVAINKTSK</sequence>
<evidence type="ECO:0000259" key="3">
    <source>
        <dbReference type="Pfam" id="PF25989"/>
    </source>
</evidence>
<dbReference type="AlphaFoldDB" id="A0A1G8BLZ4"/>
<dbReference type="EMBL" id="FNCG01000009">
    <property type="protein sequence ID" value="SDH34084.1"/>
    <property type="molecule type" value="Genomic_DNA"/>
</dbReference>
<name>A0A1G8BLZ4_9SPHI</name>
<dbReference type="GO" id="GO:1990281">
    <property type="term" value="C:efflux pump complex"/>
    <property type="evidence" value="ECO:0007669"/>
    <property type="project" value="TreeGrafter"/>
</dbReference>
<protein>
    <submittedName>
        <fullName evidence="4">RND family efflux transporter, MFP subunit</fullName>
    </submittedName>
</protein>
<feature type="domain" description="YknX-like C-terminal permuted SH3-like" evidence="3">
    <location>
        <begin position="288"/>
        <end position="353"/>
    </location>
</feature>
<dbReference type="PANTHER" id="PTHR30469">
    <property type="entry name" value="MULTIDRUG RESISTANCE PROTEIN MDTA"/>
    <property type="match status" value="1"/>
</dbReference>
<feature type="signal peptide" evidence="2">
    <location>
        <begin position="1"/>
        <end position="23"/>
    </location>
</feature>
<comment type="similarity">
    <text evidence="1">Belongs to the membrane fusion protein (MFP) (TC 8.A.1) family.</text>
</comment>
<accession>A0A1G8BLZ4</accession>
<gene>
    <name evidence="4" type="ORF">SAMN05192573_1095</name>
</gene>
<keyword evidence="5" id="KW-1185">Reference proteome</keyword>
<dbReference type="GO" id="GO:0015562">
    <property type="term" value="F:efflux transmembrane transporter activity"/>
    <property type="evidence" value="ECO:0007669"/>
    <property type="project" value="TreeGrafter"/>
</dbReference>
<dbReference type="Gene3D" id="2.40.30.170">
    <property type="match status" value="1"/>
</dbReference>
<proteinExistence type="inferred from homology"/>
<dbReference type="InterPro" id="IPR006143">
    <property type="entry name" value="RND_pump_MFP"/>
</dbReference>
<dbReference type="STRING" id="551996.SAMN05192573_1095"/>
<dbReference type="RefSeq" id="WP_091169767.1">
    <property type="nucleotide sequence ID" value="NZ_FNCG01000009.1"/>
</dbReference>
<evidence type="ECO:0000313" key="5">
    <source>
        <dbReference type="Proteomes" id="UP000199705"/>
    </source>
</evidence>
<reference evidence="5" key="1">
    <citation type="submission" date="2016-10" db="EMBL/GenBank/DDBJ databases">
        <authorList>
            <person name="Varghese N."/>
            <person name="Submissions S."/>
        </authorList>
    </citation>
    <scope>NUCLEOTIDE SEQUENCE [LARGE SCALE GENOMIC DNA]</scope>
    <source>
        <strain evidence="5">Gh-67</strain>
    </source>
</reference>
<dbReference type="PROSITE" id="PS51257">
    <property type="entry name" value="PROKAR_LIPOPROTEIN"/>
    <property type="match status" value="1"/>
</dbReference>
<dbReference type="Gene3D" id="2.40.420.20">
    <property type="match status" value="1"/>
</dbReference>
<dbReference type="Gene3D" id="2.40.50.100">
    <property type="match status" value="1"/>
</dbReference>
<dbReference type="Gene3D" id="1.10.287.470">
    <property type="entry name" value="Helix hairpin bin"/>
    <property type="match status" value="1"/>
</dbReference>
<dbReference type="Proteomes" id="UP000199705">
    <property type="component" value="Unassembled WGS sequence"/>
</dbReference>
<dbReference type="Pfam" id="PF25989">
    <property type="entry name" value="YknX_C"/>
    <property type="match status" value="1"/>
</dbReference>
<dbReference type="NCBIfam" id="TIGR01730">
    <property type="entry name" value="RND_mfp"/>
    <property type="match status" value="1"/>
</dbReference>
<evidence type="ECO:0000256" key="2">
    <source>
        <dbReference type="SAM" id="SignalP"/>
    </source>
</evidence>
<evidence type="ECO:0000256" key="1">
    <source>
        <dbReference type="ARBA" id="ARBA00009477"/>
    </source>
</evidence>